<dbReference type="EnsemblPlants" id="Solyc08g076690.2.1">
    <property type="protein sequence ID" value="Solyc08g076690.2.1"/>
    <property type="gene ID" value="Solyc08g076690.2"/>
</dbReference>
<proteinExistence type="predicted"/>
<keyword evidence="2" id="KW-1185">Reference proteome</keyword>
<evidence type="ECO:0000313" key="1">
    <source>
        <dbReference type="EnsemblPlants" id="Solyc08g076690.2.1"/>
    </source>
</evidence>
<protein>
    <submittedName>
        <fullName evidence="1">Uncharacterized protein</fullName>
    </submittedName>
</protein>
<name>A0A3Q7HR81_SOLLC</name>
<dbReference type="InParanoid" id="A0A3Q7HR81"/>
<organism evidence="1">
    <name type="scientific">Solanum lycopersicum</name>
    <name type="common">Tomato</name>
    <name type="synonym">Lycopersicon esculentum</name>
    <dbReference type="NCBI Taxonomy" id="4081"/>
    <lineage>
        <taxon>Eukaryota</taxon>
        <taxon>Viridiplantae</taxon>
        <taxon>Streptophyta</taxon>
        <taxon>Embryophyta</taxon>
        <taxon>Tracheophyta</taxon>
        <taxon>Spermatophyta</taxon>
        <taxon>Magnoliopsida</taxon>
        <taxon>eudicotyledons</taxon>
        <taxon>Gunneridae</taxon>
        <taxon>Pentapetalae</taxon>
        <taxon>asterids</taxon>
        <taxon>lamiids</taxon>
        <taxon>Solanales</taxon>
        <taxon>Solanaceae</taxon>
        <taxon>Solanoideae</taxon>
        <taxon>Solaneae</taxon>
        <taxon>Solanum</taxon>
        <taxon>Solanum subgen. Lycopersicon</taxon>
    </lineage>
</organism>
<dbReference type="AlphaFoldDB" id="A0A3Q7HR81"/>
<sequence length="154" mass="17839">MFTVRRKLGFWLAIAGVARMKEHCLFHRLRWKKMRTLFRCEMLSAELNLVFGCGKQQVALQNLLKFKQAAGTYFSEIGTFSDTLYQENQSFSFKAIYLFFDKLHNCSRFGLVNLGCSTSAHKDDSTNSHELTWNKLAATYQFLNLCLANKIEKT</sequence>
<dbReference type="Proteomes" id="UP000004994">
    <property type="component" value="Chromosome 8"/>
</dbReference>
<dbReference type="Gramene" id="Solyc08g076690.2.1">
    <property type="protein sequence ID" value="Solyc08g076690.2.1"/>
    <property type="gene ID" value="Solyc08g076690.2"/>
</dbReference>
<reference evidence="1" key="1">
    <citation type="journal article" date="2012" name="Nature">
        <title>The tomato genome sequence provides insights into fleshy fruit evolution.</title>
        <authorList>
            <consortium name="Tomato Genome Consortium"/>
        </authorList>
    </citation>
    <scope>NUCLEOTIDE SEQUENCE [LARGE SCALE GENOMIC DNA]</scope>
    <source>
        <strain evidence="1">cv. Heinz 1706</strain>
    </source>
</reference>
<reference evidence="1" key="2">
    <citation type="submission" date="2019-01" db="UniProtKB">
        <authorList>
            <consortium name="EnsemblPlants"/>
        </authorList>
    </citation>
    <scope>IDENTIFICATION</scope>
    <source>
        <strain evidence="1">cv. Heinz 1706</strain>
    </source>
</reference>
<accession>A0A3Q7HR81</accession>
<evidence type="ECO:0000313" key="2">
    <source>
        <dbReference type="Proteomes" id="UP000004994"/>
    </source>
</evidence>